<reference evidence="1" key="2">
    <citation type="journal article" date="2021" name="Microorganisms">
        <title>Bacterial Dimethylsulfoniopropionate Biosynthesis in the East China Sea.</title>
        <authorList>
            <person name="Liu J."/>
            <person name="Zhang Y."/>
            <person name="Liu J."/>
            <person name="Zhong H."/>
            <person name="Williams B.T."/>
            <person name="Zheng Y."/>
            <person name="Curson A.R.J."/>
            <person name="Sun C."/>
            <person name="Sun H."/>
            <person name="Song D."/>
            <person name="Wagner Mackenzie B."/>
            <person name="Bermejo Martinez A."/>
            <person name="Todd J.D."/>
            <person name="Zhang X.H."/>
        </authorList>
    </citation>
    <scope>NUCLEOTIDE SEQUENCE</scope>
    <source>
        <strain evidence="1">AESS21</strain>
    </source>
</reference>
<organism evidence="1 2">
    <name type="scientific">Roseibium polysiphoniae</name>
    <dbReference type="NCBI Taxonomy" id="2571221"/>
    <lineage>
        <taxon>Bacteria</taxon>
        <taxon>Pseudomonadati</taxon>
        <taxon>Pseudomonadota</taxon>
        <taxon>Alphaproteobacteria</taxon>
        <taxon>Hyphomicrobiales</taxon>
        <taxon>Stappiaceae</taxon>
        <taxon>Roseibium</taxon>
    </lineage>
</organism>
<sequence length="243" mass="27750">MVGNWLYMQALSRAASTLEDTLRSLGIEEIRWHREVPSYVQALRDTDKGGTGEYFKEELNILPPKRFFGITGHDADGETICSTANRFDDVEGWDLKTYIQKFWGRNYVGEEDETLARMTSEGLFFLEGLKGPFAYIGDTWVDDRLAGGNRAAYLVRLCILYCYMEWRPGYIYGWMAPHHAARGLGFRWGFPVVWPGGFIWQTPPKKQVYADLCFLGCPVPAVETIARRPLDIGLVQVRTKSKT</sequence>
<name>A0A944CB12_9HYPH</name>
<comment type="caution">
    <text evidence="1">The sequence shown here is derived from an EMBL/GenBank/DDBJ whole genome shotgun (WGS) entry which is preliminary data.</text>
</comment>
<reference evidence="1" key="1">
    <citation type="submission" date="2018-08" db="EMBL/GenBank/DDBJ databases">
        <authorList>
            <person name="Jin W."/>
            <person name="Wang H."/>
            <person name="Yang Y."/>
            <person name="Li M."/>
            <person name="Liu J."/>
        </authorList>
    </citation>
    <scope>NUCLEOTIDE SEQUENCE</scope>
    <source>
        <strain evidence="1">AESS21</strain>
    </source>
</reference>
<dbReference type="RefSeq" id="WP_213215324.1">
    <property type="nucleotide sequence ID" value="NZ_QTKU01000001.1"/>
</dbReference>
<dbReference type="Proteomes" id="UP000705379">
    <property type="component" value="Unassembled WGS sequence"/>
</dbReference>
<gene>
    <name evidence="1" type="ORF">DYI23_05930</name>
</gene>
<evidence type="ECO:0000313" key="1">
    <source>
        <dbReference type="EMBL" id="MBS8259753.1"/>
    </source>
</evidence>
<proteinExistence type="predicted"/>
<dbReference type="AlphaFoldDB" id="A0A944CB12"/>
<evidence type="ECO:0000313" key="2">
    <source>
        <dbReference type="Proteomes" id="UP000705379"/>
    </source>
</evidence>
<accession>A0A944CB12</accession>
<protein>
    <submittedName>
        <fullName evidence="1">Uncharacterized protein</fullName>
    </submittedName>
</protein>
<dbReference type="EMBL" id="QTKU01000001">
    <property type="protein sequence ID" value="MBS8259753.1"/>
    <property type="molecule type" value="Genomic_DNA"/>
</dbReference>